<name>A0A8H3ND15_9EURO</name>
<dbReference type="EMBL" id="BLKC01000017">
    <property type="protein sequence ID" value="GFF31800.1"/>
    <property type="molecule type" value="Genomic_DNA"/>
</dbReference>
<dbReference type="AlphaFoldDB" id="A0A8H3ND15"/>
<protein>
    <submittedName>
        <fullName evidence="1">Uncharacterized protein</fullName>
    </submittedName>
</protein>
<reference evidence="1 2" key="1">
    <citation type="submission" date="2020-01" db="EMBL/GenBank/DDBJ databases">
        <title>Draft genome sequence of Aspergillus udagawae IFM 46972.</title>
        <authorList>
            <person name="Takahashi H."/>
            <person name="Yaguchi T."/>
        </authorList>
    </citation>
    <scope>NUCLEOTIDE SEQUENCE [LARGE SCALE GENOMIC DNA]</scope>
    <source>
        <strain evidence="1 2">IFM 46972</strain>
    </source>
</reference>
<evidence type="ECO:0000313" key="1">
    <source>
        <dbReference type="EMBL" id="GFF31800.1"/>
    </source>
</evidence>
<proteinExistence type="predicted"/>
<dbReference type="Proteomes" id="UP000465221">
    <property type="component" value="Unassembled WGS sequence"/>
</dbReference>
<gene>
    <name evidence="1" type="ORF">IFM46972_03346</name>
</gene>
<organism evidence="1 2">
    <name type="scientific">Aspergillus udagawae</name>
    <dbReference type="NCBI Taxonomy" id="91492"/>
    <lineage>
        <taxon>Eukaryota</taxon>
        <taxon>Fungi</taxon>
        <taxon>Dikarya</taxon>
        <taxon>Ascomycota</taxon>
        <taxon>Pezizomycotina</taxon>
        <taxon>Eurotiomycetes</taxon>
        <taxon>Eurotiomycetidae</taxon>
        <taxon>Eurotiales</taxon>
        <taxon>Aspergillaceae</taxon>
        <taxon>Aspergillus</taxon>
        <taxon>Aspergillus subgen. Fumigati</taxon>
    </lineage>
</organism>
<evidence type="ECO:0000313" key="2">
    <source>
        <dbReference type="Proteomes" id="UP000465221"/>
    </source>
</evidence>
<comment type="caution">
    <text evidence="1">The sequence shown here is derived from an EMBL/GenBank/DDBJ whole genome shotgun (WGS) entry which is preliminary data.</text>
</comment>
<sequence length="132" mass="14561">MLRGHPFTTKERFTRGFSFPPVKNRSSDSAEPGVIALQRFLLAIVVARPSSSLELPGIQLKDAIFELDDTEKNLVLEYTTKTKGNTGHVDIGEALGFAVRAQLYAAHNMLCEQPTSSDEAMPSIEIEDEPEI</sequence>
<accession>A0A8H3ND15</accession>